<evidence type="ECO:0000256" key="1">
    <source>
        <dbReference type="ARBA" id="ARBA00001971"/>
    </source>
</evidence>
<reference evidence="18" key="4">
    <citation type="submission" date="2025-09" db="UniProtKB">
        <authorList>
            <consortium name="Ensembl"/>
        </authorList>
    </citation>
    <scope>IDENTIFICATION</scope>
    <source>
        <strain evidence="18">C57BL/6J</strain>
    </source>
</reference>
<dbReference type="STRING" id="10090.ENSMUSP00000078251"/>
<evidence type="ECO:0000256" key="7">
    <source>
        <dbReference type="ARBA" id="ARBA00022824"/>
    </source>
</evidence>
<dbReference type="Reactome" id="R-MMU-211981">
    <property type="pathway name" value="Xenobiotics"/>
</dbReference>
<dbReference type="Reactome" id="R-MMU-9757110">
    <property type="pathway name" value="Prednisone ADME"/>
</dbReference>
<comment type="cofactor">
    <cofactor evidence="1 14 16">
        <name>heme</name>
        <dbReference type="ChEBI" id="CHEBI:30413"/>
    </cofactor>
</comment>
<feature type="transmembrane region" description="Helical" evidence="17">
    <location>
        <begin position="12"/>
        <end position="33"/>
    </location>
</feature>
<keyword evidence="7 16" id="KW-0256">Endoplasmic reticulum</keyword>
<dbReference type="ExpressionAtlas" id="D3YYZ0">
    <property type="expression patterns" value="baseline and differential"/>
</dbReference>
<dbReference type="SMR" id="D3YYZ0"/>
<dbReference type="GeneTree" id="ENSGT00950000182958"/>
<dbReference type="PhylomeDB" id="D3YYZ0"/>
<dbReference type="Reactome" id="R-MMU-211945">
    <property type="pathway name" value="Phase I - Functionalization of compounds"/>
</dbReference>
<dbReference type="Proteomes" id="UP000000589">
    <property type="component" value="Chromosome 5"/>
</dbReference>
<evidence type="ECO:0000256" key="3">
    <source>
        <dbReference type="ARBA" id="ARBA00004406"/>
    </source>
</evidence>
<dbReference type="Ensembl" id="ENSMUST00000079268.9">
    <property type="protein sequence ID" value="ENSMUSP00000078251.8"/>
    <property type="gene ID" value="ENSMUSG00000070419.12"/>
</dbReference>
<accession>D3YYZ0</accession>
<dbReference type="InterPro" id="IPR002402">
    <property type="entry name" value="Cyt_P450_E_grp-II"/>
</dbReference>
<comment type="similarity">
    <text evidence="4 15">Belongs to the cytochrome P450 family.</text>
</comment>
<dbReference type="PRINTS" id="PR00385">
    <property type="entry name" value="P450"/>
</dbReference>
<dbReference type="AGR" id="MGI:3646373"/>
<dbReference type="Reactome" id="R-MMU-9749641">
    <property type="pathway name" value="Aspirin ADME"/>
</dbReference>
<evidence type="ECO:0000256" key="4">
    <source>
        <dbReference type="ARBA" id="ARBA00010617"/>
    </source>
</evidence>
<dbReference type="InterPro" id="IPR017972">
    <property type="entry name" value="Cyt_P450_CS"/>
</dbReference>
<dbReference type="InterPro" id="IPR050705">
    <property type="entry name" value="Cytochrome_P450_3A"/>
</dbReference>
<dbReference type="Bgee" id="ENSMUSG00000070419">
    <property type="expression patterns" value="Expressed in urinary bladder and 8 other cell types or tissues"/>
</dbReference>
<dbReference type="GO" id="GO:0050649">
    <property type="term" value="F:testosterone 6-beta-hydroxylase activity"/>
    <property type="evidence" value="ECO:0000266"/>
    <property type="project" value="GO_Central"/>
</dbReference>
<dbReference type="InterPro" id="IPR001128">
    <property type="entry name" value="Cyt_P450"/>
</dbReference>
<dbReference type="InParanoid" id="D3YYZ0"/>
<sequence>MELIPNLSIQTWVLLVTSLVFFYIYGTYSHGLFKKLGIPGPKPLPLFGNIINYLDGMWKFDDDCYKKYGKIWGFYEGPQPILAIMDPEIIKIVLVKECYSVFTNRRPFGPVGFLKKSITISEDEEWKRLRTLLSPTFTSSKLKEMFPIMRQYGDILVRNLRREEEKEEPINMKDIFGAYSMDVITGTSCGVNIDSLNNPQDPFVQKIKKILKFKFFDPFLLSVVLFPFLTPIYEMLNLSIFPRQSMNFFKKFVKKMKKDRLDYNQKNRVDFLQLMMNTQNSKGQESLKALSDLEMAAQTLIFIFGGYDGTSTSISFIMYELATHPDVQKKLQDEIDRALPNKAPVTYDALMDMEYLDMVVNESLRLYPVVSRIDRFSKKDVEIHGVFIPKGTIVMIPIYPLHRDPEYWPEPEDFCPERFSKENKGNIDPYIYMPFGNGPRNCIGMRFALISVKLAVTGVLQNFTVQPCEETQIPVKISRQPIFRPEKPIILKFVSRDKPRTGP</sequence>
<dbReference type="KEGG" id="mmu:622127"/>
<dbReference type="RNAct" id="D3YYZ0">
    <property type="molecule type" value="protein"/>
</dbReference>
<dbReference type="PhosphoSitePlus" id="D3YYZ0"/>
<dbReference type="GO" id="GO:0005789">
    <property type="term" value="C:endoplasmic reticulum membrane"/>
    <property type="evidence" value="ECO:0007669"/>
    <property type="project" value="UniProtKB-SubCell"/>
</dbReference>
<dbReference type="Reactome" id="R-MMU-211958">
    <property type="pathway name" value="Miscellaneous substrates"/>
</dbReference>
<dbReference type="CTD" id="622127"/>
<dbReference type="Reactome" id="R-MMU-9754706">
    <property type="pathway name" value="Atorvastatin ADME"/>
</dbReference>
<evidence type="ECO:0000256" key="6">
    <source>
        <dbReference type="ARBA" id="ARBA00022723"/>
    </source>
</evidence>
<reference evidence="18" key="3">
    <citation type="submission" date="2025-08" db="UniProtKB">
        <authorList>
            <consortium name="Ensembl"/>
        </authorList>
    </citation>
    <scope>IDENTIFICATION</scope>
    <source>
        <strain evidence="18">C57BL/6J</strain>
    </source>
</reference>
<feature type="binding site" description="axial binding residue" evidence="14">
    <location>
        <position position="442"/>
    </location>
    <ligand>
        <name>heme</name>
        <dbReference type="ChEBI" id="CHEBI:30413"/>
    </ligand>
    <ligandPart>
        <name>Fe</name>
        <dbReference type="ChEBI" id="CHEBI:18248"/>
    </ligandPart>
</feature>
<evidence type="ECO:0000256" key="11">
    <source>
        <dbReference type="ARBA" id="ARBA00023033"/>
    </source>
</evidence>
<dbReference type="UCSC" id="uc009amu.1">
    <property type="organism name" value="mouse"/>
</dbReference>
<dbReference type="eggNOG" id="KOG0158">
    <property type="taxonomic scope" value="Eukaryota"/>
</dbReference>
<dbReference type="ProteomicsDB" id="365323"/>
<dbReference type="GO" id="GO:0070989">
    <property type="term" value="P:oxidative demethylation"/>
    <property type="evidence" value="ECO:0000318"/>
    <property type="project" value="GO_Central"/>
</dbReference>
<dbReference type="BioGRID-ORCS" id="622127">
    <property type="hits" value="4 hits in 57 CRISPR screens"/>
</dbReference>
<keyword evidence="9 15" id="KW-0560">Oxidoreductase</keyword>
<dbReference type="AlphaFoldDB" id="D3YYZ0"/>
<reference evidence="18 20" key="1">
    <citation type="journal article" date="2009" name="PLoS Biol.">
        <title>Lineage-specific biology revealed by a finished genome assembly of the mouse.</title>
        <authorList>
            <consortium name="Mouse Genome Sequencing Consortium"/>
            <person name="Church D.M."/>
            <person name="Goodstadt L."/>
            <person name="Hillier L.W."/>
            <person name="Zody M.C."/>
            <person name="Goldstein S."/>
            <person name="She X."/>
            <person name="Bult C.J."/>
            <person name="Agarwala R."/>
            <person name="Cherry J.L."/>
            <person name="DiCuccio M."/>
            <person name="Hlavina W."/>
            <person name="Kapustin Y."/>
            <person name="Meric P."/>
            <person name="Maglott D."/>
            <person name="Birtle Z."/>
            <person name="Marques A.C."/>
            <person name="Graves T."/>
            <person name="Zhou S."/>
            <person name="Teague B."/>
            <person name="Potamousis K."/>
            <person name="Churas C."/>
            <person name="Place M."/>
            <person name="Herschleb J."/>
            <person name="Runnheim R."/>
            <person name="Forrest D."/>
            <person name="Amos-Landgraf J."/>
            <person name="Schwartz D.C."/>
            <person name="Cheng Z."/>
            <person name="Lindblad-Toh K."/>
            <person name="Eichler E.E."/>
            <person name="Ponting C.P."/>
        </authorList>
    </citation>
    <scope>NUCLEOTIDE SEQUENCE [LARGE SCALE GENOMIC DNA]</scope>
    <source>
        <strain evidence="18 20">C57BL/6J</strain>
    </source>
</reference>
<dbReference type="FunCoup" id="D3YYZ0">
    <property type="interactions" value="98"/>
</dbReference>
<dbReference type="OMA" id="EQEPTFK"/>
<dbReference type="FunFam" id="1.10.630.10:FF:000096">
    <property type="entry name" value="Cytochrome P450 3A4"/>
    <property type="match status" value="1"/>
</dbReference>
<dbReference type="Gene3D" id="1.10.630.10">
    <property type="entry name" value="Cytochrome P450"/>
    <property type="match status" value="1"/>
</dbReference>
<evidence type="ECO:0000313" key="18">
    <source>
        <dbReference type="Ensembl" id="ENSMUSP00000078251.8"/>
    </source>
</evidence>
<comment type="subcellular location">
    <subcellularLocation>
        <location evidence="3 16">Endoplasmic reticulum membrane</location>
        <topology evidence="3">Peripheral membrane protein</topology>
    </subcellularLocation>
    <subcellularLocation>
        <location evidence="2 16">Microsome membrane</location>
        <topology evidence="2">Peripheral membrane protein</topology>
    </subcellularLocation>
</comment>
<dbReference type="jPOST" id="D3YYZ0"/>
<dbReference type="PRINTS" id="PR00464">
    <property type="entry name" value="EP450II"/>
</dbReference>
<dbReference type="Reactome" id="R-MMU-9027307">
    <property type="pathway name" value="Biosynthesis of maresin-like SPMs"/>
</dbReference>
<evidence type="ECO:0000256" key="2">
    <source>
        <dbReference type="ARBA" id="ARBA00004174"/>
    </source>
</evidence>
<name>D3YYZ0_MOUSE</name>
<dbReference type="Reactome" id="R-MMU-5423646">
    <property type="pathway name" value="Aflatoxin activation and detoxification"/>
</dbReference>
<evidence type="ECO:0000313" key="19">
    <source>
        <dbReference type="MGI" id="MGI:3646373"/>
    </source>
</evidence>
<gene>
    <name evidence="18 19" type="primary">Cyp3a57</name>
</gene>
<comment type="function">
    <text evidence="16">Cytochromes P450 are a group of heme-thiolate monooxygenases. In liver microsomes, this enzyme is involved in an NADPH-dependent electron transport pathway. It oxidizes a variety of structurally unrelated compounds, including steroids, fatty acids, and xenobiotics.</text>
</comment>
<evidence type="ECO:0000313" key="20">
    <source>
        <dbReference type="Proteomes" id="UP000000589"/>
    </source>
</evidence>
<keyword evidence="8 16" id="KW-0492">Microsome</keyword>
<keyword evidence="12 17" id="KW-0472">Membrane</keyword>
<dbReference type="InterPro" id="IPR036396">
    <property type="entry name" value="Cyt_P450_sf"/>
</dbReference>
<evidence type="ECO:0000256" key="8">
    <source>
        <dbReference type="ARBA" id="ARBA00022848"/>
    </source>
</evidence>
<dbReference type="PeptideAtlas" id="D3YYZ0"/>
<dbReference type="GO" id="GO:0020037">
    <property type="term" value="F:heme binding"/>
    <property type="evidence" value="ECO:0007669"/>
    <property type="project" value="UniProtKB-UniRule"/>
</dbReference>
<proteinExistence type="inferred from homology"/>
<evidence type="ECO:0000256" key="15">
    <source>
        <dbReference type="RuleBase" id="RU000461"/>
    </source>
</evidence>
<keyword evidence="10 14" id="KW-0408">Iron</keyword>
<evidence type="ECO:0000256" key="9">
    <source>
        <dbReference type="ARBA" id="ARBA00023002"/>
    </source>
</evidence>
<dbReference type="EC" id="1.14.14.-" evidence="16"/>
<dbReference type="GeneID" id="622127"/>
<dbReference type="HOGENOM" id="CLU_001570_5_2_1"/>
<dbReference type="PANTHER" id="PTHR24302">
    <property type="entry name" value="CYTOCHROME P450 FAMILY 3"/>
    <property type="match status" value="1"/>
</dbReference>
<dbReference type="GO" id="GO:0008390">
    <property type="term" value="F:testosterone 16-alpha-hydroxylase activity"/>
    <property type="evidence" value="ECO:0000266"/>
    <property type="project" value="GO_Central"/>
</dbReference>
<dbReference type="GO" id="GO:0005506">
    <property type="term" value="F:iron ion binding"/>
    <property type="evidence" value="ECO:0007669"/>
    <property type="project" value="UniProtKB-UniRule"/>
</dbReference>
<evidence type="ECO:0000256" key="16">
    <source>
        <dbReference type="RuleBase" id="RU368049"/>
    </source>
</evidence>
<dbReference type="Pfam" id="PF00067">
    <property type="entry name" value="p450"/>
    <property type="match status" value="1"/>
</dbReference>
<dbReference type="GO" id="GO:0008202">
    <property type="term" value="P:steroid metabolic process"/>
    <property type="evidence" value="ECO:0000318"/>
    <property type="project" value="GO_Central"/>
</dbReference>
<keyword evidence="5 14" id="KW-0349">Heme</keyword>
<keyword evidence="17" id="KW-0812">Transmembrane</keyword>
<organism evidence="18 20">
    <name type="scientific">Mus musculus</name>
    <name type="common">Mouse</name>
    <dbReference type="NCBI Taxonomy" id="10090"/>
    <lineage>
        <taxon>Eukaryota</taxon>
        <taxon>Metazoa</taxon>
        <taxon>Chordata</taxon>
        <taxon>Craniata</taxon>
        <taxon>Vertebrata</taxon>
        <taxon>Euteleostomi</taxon>
        <taxon>Mammalia</taxon>
        <taxon>Eutheria</taxon>
        <taxon>Euarchontoglires</taxon>
        <taxon>Glires</taxon>
        <taxon>Rodentia</taxon>
        <taxon>Myomorpha</taxon>
        <taxon>Muroidea</taxon>
        <taxon>Muridae</taxon>
        <taxon>Murinae</taxon>
        <taxon>Mus</taxon>
        <taxon>Mus</taxon>
    </lineage>
</organism>
<dbReference type="PaxDb" id="10090-ENSMUSP00000078251"/>
<dbReference type="MGI" id="MGI:3646373">
    <property type="gene designation" value="Cyp3a57"/>
</dbReference>
<dbReference type="iPTMnet" id="D3YYZ0"/>
<dbReference type="PRINTS" id="PR01689">
    <property type="entry name" value="EP450IICYP3A"/>
</dbReference>
<keyword evidence="11 15" id="KW-0503">Monooxygenase</keyword>
<evidence type="ECO:0000256" key="10">
    <source>
        <dbReference type="ARBA" id="ARBA00023004"/>
    </source>
</evidence>
<dbReference type="PROSITE" id="PS00086">
    <property type="entry name" value="CYTOCHROME_P450"/>
    <property type="match status" value="1"/>
</dbReference>
<keyword evidence="20" id="KW-1185">Reference proteome</keyword>
<feature type="transmembrane region" description="Helical" evidence="17">
    <location>
        <begin position="215"/>
        <end position="233"/>
    </location>
</feature>
<evidence type="ECO:0000256" key="13">
    <source>
        <dbReference type="ARBA" id="ARBA00047827"/>
    </source>
</evidence>
<protein>
    <recommendedName>
        <fullName evidence="16">Cytochrome P450 3A</fullName>
        <ecNumber evidence="16">1.14.14.-</ecNumber>
    </recommendedName>
</protein>
<evidence type="ECO:0000256" key="14">
    <source>
        <dbReference type="PIRSR" id="PIRSR602402-1"/>
    </source>
</evidence>
<dbReference type="PANTHER" id="PTHR24302:SF8">
    <property type="entry name" value="CYTOCHROME P450 3A-RELATED"/>
    <property type="match status" value="1"/>
</dbReference>
<dbReference type="OrthoDB" id="1470350at2759"/>
<keyword evidence="6 14" id="KW-0479">Metal-binding</keyword>
<dbReference type="SUPFAM" id="SSF48264">
    <property type="entry name" value="Cytochrome P450"/>
    <property type="match status" value="1"/>
</dbReference>
<keyword evidence="17" id="KW-1133">Transmembrane helix</keyword>
<dbReference type="RefSeq" id="NP_001093650.1">
    <property type="nucleotide sequence ID" value="NM_001100180.2"/>
</dbReference>
<comment type="catalytic activity">
    <reaction evidence="13 16">
        <text>an organic molecule + reduced [NADPH--hemoprotein reductase] + O2 = an alcohol + oxidized [NADPH--hemoprotein reductase] + H2O + H(+)</text>
        <dbReference type="Rhea" id="RHEA:17149"/>
        <dbReference type="Rhea" id="RHEA-COMP:11964"/>
        <dbReference type="Rhea" id="RHEA-COMP:11965"/>
        <dbReference type="ChEBI" id="CHEBI:15377"/>
        <dbReference type="ChEBI" id="CHEBI:15378"/>
        <dbReference type="ChEBI" id="CHEBI:15379"/>
        <dbReference type="ChEBI" id="CHEBI:30879"/>
        <dbReference type="ChEBI" id="CHEBI:57618"/>
        <dbReference type="ChEBI" id="CHEBI:58210"/>
        <dbReference type="ChEBI" id="CHEBI:142491"/>
        <dbReference type="EC" id="1.14.14.1"/>
    </reaction>
</comment>
<reference evidence="18 20" key="2">
    <citation type="journal article" date="2011" name="PLoS Biol.">
        <title>Modernizing reference genome assemblies.</title>
        <authorList>
            <person name="Church D.M."/>
            <person name="Schneider V.A."/>
            <person name="Graves T."/>
            <person name="Auger K."/>
            <person name="Cunningham F."/>
            <person name="Bouk N."/>
            <person name="Chen H.C."/>
            <person name="Agarwala R."/>
            <person name="McLaren W.M."/>
            <person name="Ritchie G.R."/>
            <person name="Albracht D."/>
            <person name="Kremitzki M."/>
            <person name="Rock S."/>
            <person name="Kotkiewicz H."/>
            <person name="Kremitzki C."/>
            <person name="Wollam A."/>
            <person name="Trani L."/>
            <person name="Fulton L."/>
            <person name="Fulton R."/>
            <person name="Matthews L."/>
            <person name="Whitehead S."/>
            <person name="Chow W."/>
            <person name="Torrance J."/>
            <person name="Dunn M."/>
            <person name="Harden G."/>
            <person name="Threadgold G."/>
            <person name="Wood J."/>
            <person name="Collins J."/>
            <person name="Heath P."/>
            <person name="Griffiths G."/>
            <person name="Pelan S."/>
            <person name="Grafham D."/>
            <person name="Eichler E.E."/>
            <person name="Weinstock G."/>
            <person name="Mardis E.R."/>
            <person name="Wilson R.K."/>
            <person name="Howe K."/>
            <person name="Flicek P."/>
            <person name="Hubbard T."/>
        </authorList>
    </citation>
    <scope>NUCLEOTIDE SEQUENCE [LARGE SCALE GENOMIC DNA]</scope>
    <source>
        <strain evidence="18 20">C57BL/6J</strain>
    </source>
</reference>
<dbReference type="VEuPathDB" id="HostDB:ENSMUSG00000070419"/>
<evidence type="ECO:0000256" key="5">
    <source>
        <dbReference type="ARBA" id="ARBA00022617"/>
    </source>
</evidence>
<dbReference type="InterPro" id="IPR008072">
    <property type="entry name" value="Cyt_P450_E_CYP3A"/>
</dbReference>
<evidence type="ECO:0000256" key="12">
    <source>
        <dbReference type="ARBA" id="ARBA00023136"/>
    </source>
</evidence>
<evidence type="ECO:0000256" key="17">
    <source>
        <dbReference type="SAM" id="Phobius"/>
    </source>
</evidence>